<feature type="compositionally biased region" description="Polar residues" evidence="1">
    <location>
        <begin position="9"/>
        <end position="20"/>
    </location>
</feature>
<name>A0AAF0PVT4_SOLVR</name>
<sequence>MIWCLRSEISLSLNPTVMDQTSDEDNDSEDLNELEPLQLKRTHPKESKDTYDDSSEEEDTIGSEKHPGSSTSFREHFDFHDGRMRRKAIFDNDNDFDEKDFSEEDVEEDAQDEDLEDTDEENEAYQNSGDDDDFDTDGRFLIFM</sequence>
<dbReference type="Proteomes" id="UP001234989">
    <property type="component" value="Chromosome 1"/>
</dbReference>
<organism evidence="2 3">
    <name type="scientific">Solanum verrucosum</name>
    <dbReference type="NCBI Taxonomy" id="315347"/>
    <lineage>
        <taxon>Eukaryota</taxon>
        <taxon>Viridiplantae</taxon>
        <taxon>Streptophyta</taxon>
        <taxon>Embryophyta</taxon>
        <taxon>Tracheophyta</taxon>
        <taxon>Spermatophyta</taxon>
        <taxon>Magnoliopsida</taxon>
        <taxon>eudicotyledons</taxon>
        <taxon>Gunneridae</taxon>
        <taxon>Pentapetalae</taxon>
        <taxon>asterids</taxon>
        <taxon>lamiids</taxon>
        <taxon>Solanales</taxon>
        <taxon>Solanaceae</taxon>
        <taxon>Solanoideae</taxon>
        <taxon>Solaneae</taxon>
        <taxon>Solanum</taxon>
    </lineage>
</organism>
<evidence type="ECO:0000256" key="1">
    <source>
        <dbReference type="SAM" id="MobiDB-lite"/>
    </source>
</evidence>
<reference evidence="2" key="1">
    <citation type="submission" date="2023-08" db="EMBL/GenBank/DDBJ databases">
        <title>A de novo genome assembly of Solanum verrucosum Schlechtendal, a Mexican diploid species geographically isolated from the other diploid A-genome species in potato relatives.</title>
        <authorList>
            <person name="Hosaka K."/>
        </authorList>
    </citation>
    <scope>NUCLEOTIDE SEQUENCE</scope>
    <source>
        <tissue evidence="2">Young leaves</tissue>
    </source>
</reference>
<protein>
    <submittedName>
        <fullName evidence="2">Uncharacterized protein</fullName>
    </submittedName>
</protein>
<feature type="compositionally biased region" description="Acidic residues" evidence="1">
    <location>
        <begin position="52"/>
        <end position="61"/>
    </location>
</feature>
<feature type="region of interest" description="Disordered" evidence="1">
    <location>
        <begin position="90"/>
        <end position="137"/>
    </location>
</feature>
<accession>A0AAF0PVT4</accession>
<feature type="compositionally biased region" description="Acidic residues" evidence="1">
    <location>
        <begin position="21"/>
        <end position="33"/>
    </location>
</feature>
<gene>
    <name evidence="2" type="ORF">MTR67_005157</name>
</gene>
<feature type="region of interest" description="Disordered" evidence="1">
    <location>
        <begin position="9"/>
        <end position="77"/>
    </location>
</feature>
<feature type="compositionally biased region" description="Basic and acidic residues" evidence="1">
    <location>
        <begin position="62"/>
        <end position="77"/>
    </location>
</feature>
<feature type="compositionally biased region" description="Acidic residues" evidence="1">
    <location>
        <begin position="92"/>
        <end position="135"/>
    </location>
</feature>
<dbReference type="AlphaFoldDB" id="A0AAF0PVT4"/>
<dbReference type="EMBL" id="CP133612">
    <property type="protein sequence ID" value="WMV11772.1"/>
    <property type="molecule type" value="Genomic_DNA"/>
</dbReference>
<proteinExistence type="predicted"/>
<evidence type="ECO:0000313" key="2">
    <source>
        <dbReference type="EMBL" id="WMV11772.1"/>
    </source>
</evidence>
<keyword evidence="3" id="KW-1185">Reference proteome</keyword>
<evidence type="ECO:0000313" key="3">
    <source>
        <dbReference type="Proteomes" id="UP001234989"/>
    </source>
</evidence>